<evidence type="ECO:0000313" key="1">
    <source>
        <dbReference type="EMBL" id="KAJ7028261.1"/>
    </source>
</evidence>
<proteinExistence type="predicted"/>
<accession>A0AAD6SHS9</accession>
<organism evidence="1 2">
    <name type="scientific">Mycena alexandri</name>
    <dbReference type="NCBI Taxonomy" id="1745969"/>
    <lineage>
        <taxon>Eukaryota</taxon>
        <taxon>Fungi</taxon>
        <taxon>Dikarya</taxon>
        <taxon>Basidiomycota</taxon>
        <taxon>Agaricomycotina</taxon>
        <taxon>Agaricomycetes</taxon>
        <taxon>Agaricomycetidae</taxon>
        <taxon>Agaricales</taxon>
        <taxon>Marasmiineae</taxon>
        <taxon>Mycenaceae</taxon>
        <taxon>Mycena</taxon>
    </lineage>
</organism>
<name>A0AAD6SHS9_9AGAR</name>
<dbReference type="EMBL" id="JARJCM010000114">
    <property type="protein sequence ID" value="KAJ7028261.1"/>
    <property type="molecule type" value="Genomic_DNA"/>
</dbReference>
<protein>
    <submittedName>
        <fullName evidence="1">Uncharacterized protein</fullName>
    </submittedName>
</protein>
<gene>
    <name evidence="1" type="ORF">C8F04DRAFT_964303</name>
</gene>
<keyword evidence="2" id="KW-1185">Reference proteome</keyword>
<evidence type="ECO:0000313" key="2">
    <source>
        <dbReference type="Proteomes" id="UP001218188"/>
    </source>
</evidence>
<dbReference type="Proteomes" id="UP001218188">
    <property type="component" value="Unassembled WGS sequence"/>
</dbReference>
<sequence length="243" mass="27383">MLGILECTRGLLSGSIALLMVSDLEFEPGDVDLYVPDSQEDTAIQLGIRELGFTQTESRDALYDNSSHIRTVHWLRKRHRKMNIMVVEGENAAIAIFRFHSTVVMNFLSSSGIYCAYPTLTLNNLAVPNSGLMICEVRTAQRCRQCFEKYRERGIRFETDPRSFPGHEIHTCSVDAECPFTVRSTEDGKGLFIELFEPTASEAEYIAEHTYCTIWALGGPICSGRRYHDGFSSSIRMETTTVC</sequence>
<comment type="caution">
    <text evidence="1">The sequence shown here is derived from an EMBL/GenBank/DDBJ whole genome shotgun (WGS) entry which is preliminary data.</text>
</comment>
<reference evidence="1" key="1">
    <citation type="submission" date="2023-03" db="EMBL/GenBank/DDBJ databases">
        <title>Massive genome expansion in bonnet fungi (Mycena s.s.) driven by repeated elements and novel gene families across ecological guilds.</title>
        <authorList>
            <consortium name="Lawrence Berkeley National Laboratory"/>
            <person name="Harder C.B."/>
            <person name="Miyauchi S."/>
            <person name="Viragh M."/>
            <person name="Kuo A."/>
            <person name="Thoen E."/>
            <person name="Andreopoulos B."/>
            <person name="Lu D."/>
            <person name="Skrede I."/>
            <person name="Drula E."/>
            <person name="Henrissat B."/>
            <person name="Morin E."/>
            <person name="Kohler A."/>
            <person name="Barry K."/>
            <person name="LaButti K."/>
            <person name="Morin E."/>
            <person name="Salamov A."/>
            <person name="Lipzen A."/>
            <person name="Mereny Z."/>
            <person name="Hegedus B."/>
            <person name="Baldrian P."/>
            <person name="Stursova M."/>
            <person name="Weitz H."/>
            <person name="Taylor A."/>
            <person name="Grigoriev I.V."/>
            <person name="Nagy L.G."/>
            <person name="Martin F."/>
            <person name="Kauserud H."/>
        </authorList>
    </citation>
    <scope>NUCLEOTIDE SEQUENCE</scope>
    <source>
        <strain evidence="1">CBHHK200</strain>
    </source>
</reference>
<dbReference type="AlphaFoldDB" id="A0AAD6SHS9"/>